<dbReference type="Proteomes" id="UP001454036">
    <property type="component" value="Unassembled WGS sequence"/>
</dbReference>
<dbReference type="PANTHER" id="PTHR31286:SF179">
    <property type="entry name" value="RNASE H TYPE-1 DOMAIN-CONTAINING PROTEIN"/>
    <property type="match status" value="1"/>
</dbReference>
<accession>A0AAV3RQC5</accession>
<organism evidence="2 3">
    <name type="scientific">Lithospermum erythrorhizon</name>
    <name type="common">Purple gromwell</name>
    <name type="synonym">Lithospermum officinale var. erythrorhizon</name>
    <dbReference type="NCBI Taxonomy" id="34254"/>
    <lineage>
        <taxon>Eukaryota</taxon>
        <taxon>Viridiplantae</taxon>
        <taxon>Streptophyta</taxon>
        <taxon>Embryophyta</taxon>
        <taxon>Tracheophyta</taxon>
        <taxon>Spermatophyta</taxon>
        <taxon>Magnoliopsida</taxon>
        <taxon>eudicotyledons</taxon>
        <taxon>Gunneridae</taxon>
        <taxon>Pentapetalae</taxon>
        <taxon>asterids</taxon>
        <taxon>lamiids</taxon>
        <taxon>Boraginales</taxon>
        <taxon>Boraginaceae</taxon>
        <taxon>Boraginoideae</taxon>
        <taxon>Lithospermeae</taxon>
        <taxon>Lithospermum</taxon>
    </lineage>
</organism>
<dbReference type="Pfam" id="PF14111">
    <property type="entry name" value="DUF4283"/>
    <property type="match status" value="1"/>
</dbReference>
<dbReference type="PANTHER" id="PTHR31286">
    <property type="entry name" value="GLYCINE-RICH CELL WALL STRUCTURAL PROTEIN 1.8-LIKE"/>
    <property type="match status" value="1"/>
</dbReference>
<dbReference type="AlphaFoldDB" id="A0AAV3RQC5"/>
<evidence type="ECO:0000313" key="3">
    <source>
        <dbReference type="Proteomes" id="UP001454036"/>
    </source>
</evidence>
<dbReference type="InterPro" id="IPR025558">
    <property type="entry name" value="DUF4283"/>
</dbReference>
<evidence type="ECO:0000259" key="1">
    <source>
        <dbReference type="Pfam" id="PF14111"/>
    </source>
</evidence>
<reference evidence="2 3" key="1">
    <citation type="submission" date="2024-01" db="EMBL/GenBank/DDBJ databases">
        <title>The complete chloroplast genome sequence of Lithospermum erythrorhizon: insights into the phylogenetic relationship among Boraginaceae species and the maternal lineages of purple gromwells.</title>
        <authorList>
            <person name="Okada T."/>
            <person name="Watanabe K."/>
        </authorList>
    </citation>
    <scope>NUCLEOTIDE SEQUENCE [LARGE SCALE GENOMIC DNA]</scope>
</reference>
<name>A0AAV3RQC5_LITER</name>
<dbReference type="EMBL" id="BAABME010011534">
    <property type="protein sequence ID" value="GAA0183918.1"/>
    <property type="molecule type" value="Genomic_DNA"/>
</dbReference>
<comment type="caution">
    <text evidence="2">The sequence shown here is derived from an EMBL/GenBank/DDBJ whole genome shotgun (WGS) entry which is preliminary data.</text>
</comment>
<keyword evidence="3" id="KW-1185">Reference proteome</keyword>
<protein>
    <recommendedName>
        <fullName evidence="1">DUF4283 domain-containing protein</fullName>
    </recommendedName>
</protein>
<dbReference type="InterPro" id="IPR040256">
    <property type="entry name" value="At4g02000-like"/>
</dbReference>
<sequence length="406" mass="45678">MADGEQPKPPPPLENGVFQQSQLAPKILYSDAVKAQVLQSQTSFDLNNRDIQHLSVSTPLKPTTLYQGKPSVVFPISEKQVLVEKLKYVLVGKFTHGRPSMDIIKKFFISLKLKGACNSTICDKKHIFIECVCEEDFNRIWLKLKWVIVGYVMRVFKWSPDFSPLKESSIAPVWIRVEGLPLYLFDEMSLRSISNSIGRLIRVDPRNVNRTMLNSARICVELDVSKPLLEDILIIFEDEFSKVILERLWVKVFYDVLPLFSDFCCHIGHGVDGCKRRWEEVRLGKAAAQGKDVSIPALQVFDKMSQQGNSTNVVQIEQLSNGLEEQPKSIYRPVELLKSLKKSDLVGVQQETTSVCKGVLQNSYNTLQAVESSSQTVKESLEEVMGGNVADFQKGAQVSKGLVAVL</sequence>
<proteinExistence type="predicted"/>
<feature type="domain" description="DUF4283" evidence="1">
    <location>
        <begin position="84"/>
        <end position="164"/>
    </location>
</feature>
<gene>
    <name evidence="2" type="ORF">LIER_31250</name>
</gene>
<evidence type="ECO:0000313" key="2">
    <source>
        <dbReference type="EMBL" id="GAA0183918.1"/>
    </source>
</evidence>